<evidence type="ECO:0000313" key="2">
    <source>
        <dbReference type="Proteomes" id="UP000605201"/>
    </source>
</evidence>
<proteinExistence type="predicted"/>
<dbReference type="Pfam" id="PF24716">
    <property type="entry name" value="WapI"/>
    <property type="match status" value="1"/>
</dbReference>
<accession>A0A8J6TNV3</accession>
<evidence type="ECO:0000313" key="1">
    <source>
        <dbReference type="EMBL" id="MBC8430298.1"/>
    </source>
</evidence>
<name>A0A8J6TNV3_9BACT</name>
<gene>
    <name evidence="1" type="ORF">H8D96_00090</name>
</gene>
<dbReference type="AlphaFoldDB" id="A0A8J6TNV3"/>
<dbReference type="Proteomes" id="UP000605201">
    <property type="component" value="Unassembled WGS sequence"/>
</dbReference>
<comment type="caution">
    <text evidence="1">The sequence shown here is derived from an EMBL/GenBank/DDBJ whole genome shotgun (WGS) entry which is preliminary data.</text>
</comment>
<sequence length="195" mass="21709">MAVLTHDQQYPCVFELALLEWERYGDDTEAADSKTTGLGEPFTLWVKYRMGLKIGDKVLYESNGVTTLVFEDIRRLISELLALAGGNKDRMGFDPIEPDFGLSIRHLTESDATVMISSAAEIRAEVPTGAVNRSTELVGVFDVSVWIDYPNQVDRFYGGYGPGLYFFVEPTDIIRFAGELQSELDGLGSYFAGRK</sequence>
<protein>
    <submittedName>
        <fullName evidence="1">Uncharacterized protein</fullName>
    </submittedName>
</protein>
<dbReference type="EMBL" id="JACNIG010000006">
    <property type="protein sequence ID" value="MBC8430298.1"/>
    <property type="molecule type" value="Genomic_DNA"/>
</dbReference>
<dbReference type="InterPro" id="IPR056510">
    <property type="entry name" value="WapI"/>
</dbReference>
<reference evidence="1 2" key="1">
    <citation type="submission" date="2020-08" db="EMBL/GenBank/DDBJ databases">
        <title>Bridging the membrane lipid divide: bacteria of the FCB group superphylum have the potential to synthesize archaeal ether lipids.</title>
        <authorList>
            <person name="Villanueva L."/>
            <person name="Von Meijenfeldt F.A.B."/>
            <person name="Westbye A.B."/>
            <person name="Yadav S."/>
            <person name="Hopmans E.C."/>
            <person name="Dutilh B.E."/>
            <person name="Sinninghe Damste J.S."/>
        </authorList>
    </citation>
    <scope>NUCLEOTIDE SEQUENCE [LARGE SCALE GENOMIC DNA]</scope>
    <source>
        <strain evidence="1">NIOZ-UU17</strain>
    </source>
</reference>
<organism evidence="1 2">
    <name type="scientific">Candidatus Desulfatibia vada</name>
    <dbReference type="NCBI Taxonomy" id="2841696"/>
    <lineage>
        <taxon>Bacteria</taxon>
        <taxon>Pseudomonadati</taxon>
        <taxon>Thermodesulfobacteriota</taxon>
        <taxon>Desulfobacteria</taxon>
        <taxon>Desulfobacterales</taxon>
        <taxon>Desulfobacterales incertae sedis</taxon>
        <taxon>Candidatus Desulfatibia</taxon>
    </lineage>
</organism>